<evidence type="ECO:0000313" key="9">
    <source>
        <dbReference type="Proteomes" id="UP001178507"/>
    </source>
</evidence>
<comment type="caution">
    <text evidence="8">The sequence shown here is derived from an EMBL/GenBank/DDBJ whole genome shotgun (WGS) entry which is preliminary data.</text>
</comment>
<keyword evidence="5" id="KW-0687">Ribonucleoprotein</keyword>
<dbReference type="Pfam" id="PF00861">
    <property type="entry name" value="Ribosomal_L18p"/>
    <property type="match status" value="1"/>
</dbReference>
<keyword evidence="3" id="KW-0694">RNA-binding</keyword>
<dbReference type="PANTHER" id="PTHR12899">
    <property type="entry name" value="39S RIBOSOMAL PROTEIN L18, MITOCHONDRIAL"/>
    <property type="match status" value="1"/>
</dbReference>
<proteinExistence type="inferred from homology"/>
<dbReference type="Gene3D" id="3.30.420.100">
    <property type="match status" value="1"/>
</dbReference>
<dbReference type="EMBL" id="CAUJNA010002435">
    <property type="protein sequence ID" value="CAJ1392894.1"/>
    <property type="molecule type" value="Genomic_DNA"/>
</dbReference>
<dbReference type="HAMAP" id="MF_01337_B">
    <property type="entry name" value="Ribosomal_uL18_B"/>
    <property type="match status" value="1"/>
</dbReference>
<dbReference type="InterPro" id="IPR057268">
    <property type="entry name" value="Ribosomal_L18"/>
</dbReference>
<dbReference type="GO" id="GO:0005737">
    <property type="term" value="C:cytoplasm"/>
    <property type="evidence" value="ECO:0007669"/>
    <property type="project" value="UniProtKB-ARBA"/>
</dbReference>
<dbReference type="AlphaFoldDB" id="A0AA36IUD7"/>
<comment type="similarity">
    <text evidence="1">Belongs to the universal ribosomal protein uL18 family.</text>
</comment>
<name>A0AA36IUD7_9DINO</name>
<reference evidence="8" key="1">
    <citation type="submission" date="2023-08" db="EMBL/GenBank/DDBJ databases">
        <authorList>
            <person name="Chen Y."/>
            <person name="Shah S."/>
            <person name="Dougan E. K."/>
            <person name="Thang M."/>
            <person name="Chan C."/>
        </authorList>
    </citation>
    <scope>NUCLEOTIDE SEQUENCE</scope>
</reference>
<dbReference type="PANTHER" id="PTHR12899:SF3">
    <property type="entry name" value="LARGE RIBOSOMAL SUBUNIT PROTEIN UL18M"/>
    <property type="match status" value="1"/>
</dbReference>
<evidence type="ECO:0000256" key="2">
    <source>
        <dbReference type="ARBA" id="ARBA00022730"/>
    </source>
</evidence>
<organism evidence="8 9">
    <name type="scientific">Effrenium voratum</name>
    <dbReference type="NCBI Taxonomy" id="2562239"/>
    <lineage>
        <taxon>Eukaryota</taxon>
        <taxon>Sar</taxon>
        <taxon>Alveolata</taxon>
        <taxon>Dinophyceae</taxon>
        <taxon>Suessiales</taxon>
        <taxon>Symbiodiniaceae</taxon>
        <taxon>Effrenium</taxon>
    </lineage>
</organism>
<sequence>MVPDAGPAPRLTCQARVAGARVAVLAGVASVLLTARWISSDKPGSVFVLPRTLRETQRPVTPAQPTQTPQGYPRESGRSASSSSFAFLGMCAACGVQIVSRVTRSGKFNRKPSKQTDWNHPRLGYRIKGAPGWNGSPHTWTDPIRWVHRFRRRIHIRRKVEGTPARPRLAIYRSHMHMHASVIDDTHGTGITMVQVTSKQTPSLEKLREKQGCEKGGEKTWSVEAAEIVGEEIAKQCLDKGITMVVFDRGGFRYEGRVKALAEAARSGGLQF</sequence>
<evidence type="ECO:0000256" key="1">
    <source>
        <dbReference type="ARBA" id="ARBA00007116"/>
    </source>
</evidence>
<evidence type="ECO:0000256" key="3">
    <source>
        <dbReference type="ARBA" id="ARBA00022884"/>
    </source>
</evidence>
<evidence type="ECO:0000256" key="6">
    <source>
        <dbReference type="ARBA" id="ARBA00035303"/>
    </source>
</evidence>
<keyword evidence="4" id="KW-0689">Ribosomal protein</keyword>
<dbReference type="InterPro" id="IPR004389">
    <property type="entry name" value="Ribosomal_uL18_bac-type"/>
</dbReference>
<evidence type="ECO:0000256" key="7">
    <source>
        <dbReference type="SAM" id="MobiDB-lite"/>
    </source>
</evidence>
<protein>
    <recommendedName>
        <fullName evidence="6">Large ribosomal subunit protein uL18c</fullName>
    </recommendedName>
</protein>
<dbReference type="GO" id="GO:0003735">
    <property type="term" value="F:structural constituent of ribosome"/>
    <property type="evidence" value="ECO:0007669"/>
    <property type="project" value="InterPro"/>
</dbReference>
<dbReference type="CDD" id="cd00432">
    <property type="entry name" value="Ribosomal_L18_L5e"/>
    <property type="match status" value="1"/>
</dbReference>
<keyword evidence="9" id="KW-1185">Reference proteome</keyword>
<keyword evidence="2" id="KW-0699">rRNA-binding</keyword>
<evidence type="ECO:0000256" key="4">
    <source>
        <dbReference type="ARBA" id="ARBA00022980"/>
    </source>
</evidence>
<dbReference type="Proteomes" id="UP001178507">
    <property type="component" value="Unassembled WGS sequence"/>
</dbReference>
<feature type="region of interest" description="Disordered" evidence="7">
    <location>
        <begin position="56"/>
        <end position="79"/>
    </location>
</feature>
<gene>
    <name evidence="8" type="ORF">EVOR1521_LOCUS17876</name>
</gene>
<accession>A0AA36IUD7</accession>
<dbReference type="InterPro" id="IPR005484">
    <property type="entry name" value="Ribosomal_uL18_bac/plant/anim"/>
</dbReference>
<dbReference type="GO" id="GO:0005840">
    <property type="term" value="C:ribosome"/>
    <property type="evidence" value="ECO:0007669"/>
    <property type="project" value="UniProtKB-KW"/>
</dbReference>
<dbReference type="SUPFAM" id="SSF53137">
    <property type="entry name" value="Translational machinery components"/>
    <property type="match status" value="1"/>
</dbReference>
<dbReference type="GO" id="GO:1990904">
    <property type="term" value="C:ribonucleoprotein complex"/>
    <property type="evidence" value="ECO:0007669"/>
    <property type="project" value="UniProtKB-KW"/>
</dbReference>
<dbReference type="GO" id="GO:0008097">
    <property type="term" value="F:5S rRNA binding"/>
    <property type="evidence" value="ECO:0007669"/>
    <property type="project" value="TreeGrafter"/>
</dbReference>
<feature type="compositionally biased region" description="Low complexity" evidence="7">
    <location>
        <begin position="58"/>
        <end position="70"/>
    </location>
</feature>
<evidence type="ECO:0000256" key="5">
    <source>
        <dbReference type="ARBA" id="ARBA00023274"/>
    </source>
</evidence>
<dbReference type="GO" id="GO:0006412">
    <property type="term" value="P:translation"/>
    <property type="evidence" value="ECO:0007669"/>
    <property type="project" value="InterPro"/>
</dbReference>
<evidence type="ECO:0000313" key="8">
    <source>
        <dbReference type="EMBL" id="CAJ1392894.1"/>
    </source>
</evidence>